<proteinExistence type="predicted"/>
<reference evidence="2" key="1">
    <citation type="journal article" date="2014" name="Genome Announc.">
        <title>De novo whole-genome sequence and genome annotation of Lichtheimia ramosa.</title>
        <authorList>
            <person name="Linde J."/>
            <person name="Schwartze V."/>
            <person name="Binder U."/>
            <person name="Lass-Florl C."/>
            <person name="Voigt K."/>
            <person name="Horn F."/>
        </authorList>
    </citation>
    <scope>NUCLEOTIDE SEQUENCE</scope>
    <source>
        <strain evidence="2">JMRC FSU:6197</strain>
    </source>
</reference>
<dbReference type="EMBL" id="LK023357">
    <property type="protein sequence ID" value="CDS12029.1"/>
    <property type="molecule type" value="Genomic_DNA"/>
</dbReference>
<name>A0A077WXW3_9FUNG</name>
<feature type="compositionally biased region" description="Polar residues" evidence="1">
    <location>
        <begin position="74"/>
        <end position="85"/>
    </location>
</feature>
<evidence type="ECO:0000313" key="2">
    <source>
        <dbReference type="EMBL" id="CDS12029.1"/>
    </source>
</evidence>
<feature type="region of interest" description="Disordered" evidence="1">
    <location>
        <begin position="38"/>
        <end position="85"/>
    </location>
</feature>
<sequence length="141" mass="15897">MQLTQRNLKRLEQEDPRCKYQRIQMFVQDQKQILASSAYESTHLASPATTTASKPRRKKTAERRKHQATRHGLQRSSVMPCNPTPVSSCDNNVSHGFSIKRKVSALSGSNKTQPIVKQHPLGGASTPFWLFSKFLCISSSR</sequence>
<evidence type="ECO:0000256" key="1">
    <source>
        <dbReference type="SAM" id="MobiDB-lite"/>
    </source>
</evidence>
<organism evidence="2">
    <name type="scientific">Lichtheimia ramosa</name>
    <dbReference type="NCBI Taxonomy" id="688394"/>
    <lineage>
        <taxon>Eukaryota</taxon>
        <taxon>Fungi</taxon>
        <taxon>Fungi incertae sedis</taxon>
        <taxon>Mucoromycota</taxon>
        <taxon>Mucoromycotina</taxon>
        <taxon>Mucoromycetes</taxon>
        <taxon>Mucorales</taxon>
        <taxon>Lichtheimiaceae</taxon>
        <taxon>Lichtheimia</taxon>
    </lineage>
</organism>
<gene>
    <name evidence="2" type="ORF">LRAMOSA04224</name>
</gene>
<dbReference type="AlphaFoldDB" id="A0A077WXW3"/>
<protein>
    <submittedName>
        <fullName evidence="2">Uncharacterized protein</fullName>
    </submittedName>
</protein>
<accession>A0A077WXW3</accession>
<feature type="compositionally biased region" description="Basic residues" evidence="1">
    <location>
        <begin position="54"/>
        <end position="73"/>
    </location>
</feature>
<feature type="compositionally biased region" description="Polar residues" evidence="1">
    <location>
        <begin position="38"/>
        <end position="53"/>
    </location>
</feature>
<dbReference type="OrthoDB" id="2280904at2759"/>